<dbReference type="InterPro" id="IPR019617">
    <property type="entry name" value="DUF2489"/>
</dbReference>
<organism evidence="4 5">
    <name type="scientific">Basfia succiniciproducens</name>
    <dbReference type="NCBI Taxonomy" id="653940"/>
    <lineage>
        <taxon>Bacteria</taxon>
        <taxon>Pseudomonadati</taxon>
        <taxon>Pseudomonadota</taxon>
        <taxon>Gammaproteobacteria</taxon>
        <taxon>Pasteurellales</taxon>
        <taxon>Pasteurellaceae</taxon>
        <taxon>Basfia</taxon>
    </lineage>
</organism>
<evidence type="ECO:0000313" key="4">
    <source>
        <dbReference type="EMBL" id="SCX83100.1"/>
    </source>
</evidence>
<evidence type="ECO:0000256" key="2">
    <source>
        <dbReference type="SAM" id="Phobius"/>
    </source>
</evidence>
<evidence type="ECO:0000256" key="1">
    <source>
        <dbReference type="SAM" id="Coils"/>
    </source>
</evidence>
<gene>
    <name evidence="4" type="ORF">SAMN02910354_00540</name>
</gene>
<protein>
    <recommendedName>
        <fullName evidence="3">DUF2489 domain-containing protein</fullName>
    </recommendedName>
</protein>
<comment type="caution">
    <text evidence="4">The sequence shown here is derived from an EMBL/GenBank/DDBJ whole genome shotgun (WGS) entry which is preliminary data.</text>
</comment>
<feature type="domain" description="DUF2489" evidence="3">
    <location>
        <begin position="15"/>
        <end position="139"/>
    </location>
</feature>
<dbReference type="RefSeq" id="WP_011199411.1">
    <property type="nucleotide sequence ID" value="NZ_CP015031.1"/>
</dbReference>
<dbReference type="EMBL" id="FMUQ01000003">
    <property type="protein sequence ID" value="SCX83100.1"/>
    <property type="molecule type" value="Genomic_DNA"/>
</dbReference>
<feature type="coiled-coil region" evidence="1">
    <location>
        <begin position="119"/>
        <end position="149"/>
    </location>
</feature>
<feature type="transmembrane region" description="Helical" evidence="2">
    <location>
        <begin position="6"/>
        <end position="26"/>
    </location>
</feature>
<evidence type="ECO:0000313" key="5">
    <source>
        <dbReference type="Proteomes" id="UP000199588"/>
    </source>
</evidence>
<dbReference type="Pfam" id="PF10675">
    <property type="entry name" value="DUF2489"/>
    <property type="match status" value="1"/>
</dbReference>
<evidence type="ECO:0000259" key="3">
    <source>
        <dbReference type="Pfam" id="PF10675"/>
    </source>
</evidence>
<keyword evidence="2" id="KW-0812">Transmembrane</keyword>
<keyword evidence="5" id="KW-1185">Reference proteome</keyword>
<sequence length="151" mass="17637">MTWTYILSILAIIIIVAMAGYSIYIFRELHKQKRRFAQARQARIARLHESITIIAKAMQSGECNHSEGVIRLKMLLEPLGQKEIDAYHSMHRLYQTVKDMPTHDSRRALKRNERMKLDLARETAEAELEEKIKSELEQLLADIASYQKIKQ</sequence>
<keyword evidence="1" id="KW-0175">Coiled coil</keyword>
<dbReference type="Proteomes" id="UP000199588">
    <property type="component" value="Unassembled WGS sequence"/>
</dbReference>
<name>A0A1G5AZ48_9PAST</name>
<accession>A0A1G5AZ48</accession>
<reference evidence="4 5" key="1">
    <citation type="submission" date="2016-10" db="EMBL/GenBank/DDBJ databases">
        <authorList>
            <person name="Varghese N."/>
            <person name="Submissions S."/>
        </authorList>
    </citation>
    <scope>NUCLEOTIDE SEQUENCE [LARGE SCALE GENOMIC DNA]</scope>
    <source>
        <strain evidence="4 5">DSM 22022</strain>
    </source>
</reference>
<proteinExistence type="predicted"/>
<keyword evidence="2" id="KW-1133">Transmembrane helix</keyword>
<keyword evidence="2" id="KW-0472">Membrane</keyword>